<dbReference type="SUPFAM" id="SSF52317">
    <property type="entry name" value="Class I glutamine amidotransferase-like"/>
    <property type="match status" value="1"/>
</dbReference>
<proteinExistence type="predicted"/>
<keyword evidence="1" id="KW-0677">Repeat</keyword>
<protein>
    <submittedName>
        <fullName evidence="3">DJ-1 family protein</fullName>
    </submittedName>
</protein>
<dbReference type="InterPro" id="IPR050325">
    <property type="entry name" value="Prot/Nucl_acid_deglycase"/>
</dbReference>
<dbReference type="Proteomes" id="UP000315889">
    <property type="component" value="Unassembled WGS sequence"/>
</dbReference>
<evidence type="ECO:0000259" key="2">
    <source>
        <dbReference type="Pfam" id="PF01965"/>
    </source>
</evidence>
<sequence length="194" mass="20355">MTKQALVPIADGSEEIEAVTIIDVLRRAGVEVTVAFVGDGETKQITAARGTKIVADSFIADCVDKAWDLIAVPGGIEGADNLAASEILDQLLRNQAQQGKFYAAICAAPAVVLGSKGLLADKTATSHPMFYQSLIAKEVDTESRVVVDGNCITSQGPGTAIDFALELVEQISGIVKREEVASPLVLTTSATAYY</sequence>
<dbReference type="AlphaFoldDB" id="A0A520MFY8"/>
<accession>A0A520MFY8</accession>
<dbReference type="Gene3D" id="3.40.50.880">
    <property type="match status" value="1"/>
</dbReference>
<dbReference type="Pfam" id="PF01965">
    <property type="entry name" value="DJ-1_PfpI"/>
    <property type="match status" value="1"/>
</dbReference>
<dbReference type="NCBIfam" id="TIGR01383">
    <property type="entry name" value="not_thiJ"/>
    <property type="match status" value="1"/>
</dbReference>
<gene>
    <name evidence="3" type="ORF">EVB03_05850</name>
</gene>
<evidence type="ECO:0000313" key="3">
    <source>
        <dbReference type="EMBL" id="RZO20120.1"/>
    </source>
</evidence>
<evidence type="ECO:0000256" key="1">
    <source>
        <dbReference type="ARBA" id="ARBA00022737"/>
    </source>
</evidence>
<dbReference type="CDD" id="cd03135">
    <property type="entry name" value="GATase1_DJ-1"/>
    <property type="match status" value="1"/>
</dbReference>
<dbReference type="InterPro" id="IPR029062">
    <property type="entry name" value="Class_I_gatase-like"/>
</dbReference>
<dbReference type="PANTHER" id="PTHR48094:SF12">
    <property type="entry name" value="PARKINSON DISEASE PROTEIN 7 HOMOLOG"/>
    <property type="match status" value="1"/>
</dbReference>
<dbReference type="GO" id="GO:1903189">
    <property type="term" value="P:glyoxal metabolic process"/>
    <property type="evidence" value="ECO:0007669"/>
    <property type="project" value="TreeGrafter"/>
</dbReference>
<dbReference type="InterPro" id="IPR002818">
    <property type="entry name" value="DJ-1/PfpI"/>
</dbReference>
<feature type="domain" description="DJ-1/PfpI" evidence="2">
    <location>
        <begin position="3"/>
        <end position="170"/>
    </location>
</feature>
<organism evidence="3 4">
    <name type="scientific">SAR92 clade bacterium</name>
    <dbReference type="NCBI Taxonomy" id="2315479"/>
    <lineage>
        <taxon>Bacteria</taxon>
        <taxon>Pseudomonadati</taxon>
        <taxon>Pseudomonadota</taxon>
        <taxon>Gammaproteobacteria</taxon>
        <taxon>Cellvibrionales</taxon>
        <taxon>Porticoccaceae</taxon>
        <taxon>SAR92 clade</taxon>
    </lineage>
</organism>
<dbReference type="FunFam" id="3.40.50.880:FF:000015">
    <property type="entry name" value="Protein DJ-1 homolog C"/>
    <property type="match status" value="1"/>
</dbReference>
<dbReference type="EMBL" id="SHBP01000006">
    <property type="protein sequence ID" value="RZO20120.1"/>
    <property type="molecule type" value="Genomic_DNA"/>
</dbReference>
<comment type="caution">
    <text evidence="3">The sequence shown here is derived from an EMBL/GenBank/DDBJ whole genome shotgun (WGS) entry which is preliminary data.</text>
</comment>
<dbReference type="PANTHER" id="PTHR48094">
    <property type="entry name" value="PROTEIN/NUCLEIC ACID DEGLYCASE DJ-1-RELATED"/>
    <property type="match status" value="1"/>
</dbReference>
<name>A0A520MFY8_9GAMM</name>
<evidence type="ECO:0000313" key="4">
    <source>
        <dbReference type="Proteomes" id="UP000315889"/>
    </source>
</evidence>
<reference evidence="3 4" key="1">
    <citation type="submission" date="2019-02" db="EMBL/GenBank/DDBJ databases">
        <title>Prokaryotic population dynamics and viral predation in marine succession experiment using metagenomics: the confinement effect.</title>
        <authorList>
            <person name="Haro-Moreno J.M."/>
            <person name="Rodriguez-Valera F."/>
            <person name="Lopez-Perez M."/>
        </authorList>
    </citation>
    <scope>NUCLEOTIDE SEQUENCE [LARGE SCALE GENOMIC DNA]</scope>
    <source>
        <strain evidence="3">MED-G170</strain>
    </source>
</reference>
<dbReference type="GO" id="GO:0005737">
    <property type="term" value="C:cytoplasm"/>
    <property type="evidence" value="ECO:0007669"/>
    <property type="project" value="UniProtKB-ARBA"/>
</dbReference>
<dbReference type="InterPro" id="IPR006287">
    <property type="entry name" value="DJ-1"/>
</dbReference>